<evidence type="ECO:0000313" key="1">
    <source>
        <dbReference type="EMBL" id="EFN69920.1"/>
    </source>
</evidence>
<gene>
    <name evidence="1" type="ORF">EAG_14295</name>
</gene>
<feature type="non-terminal residue" evidence="1">
    <location>
        <position position="1"/>
    </location>
</feature>
<dbReference type="AlphaFoldDB" id="E2A9G9"/>
<name>E2A9G9_CAMFO</name>
<organism evidence="2">
    <name type="scientific">Camponotus floridanus</name>
    <name type="common">Florida carpenter ant</name>
    <dbReference type="NCBI Taxonomy" id="104421"/>
    <lineage>
        <taxon>Eukaryota</taxon>
        <taxon>Metazoa</taxon>
        <taxon>Ecdysozoa</taxon>
        <taxon>Arthropoda</taxon>
        <taxon>Hexapoda</taxon>
        <taxon>Insecta</taxon>
        <taxon>Pterygota</taxon>
        <taxon>Neoptera</taxon>
        <taxon>Endopterygota</taxon>
        <taxon>Hymenoptera</taxon>
        <taxon>Apocrita</taxon>
        <taxon>Aculeata</taxon>
        <taxon>Formicoidea</taxon>
        <taxon>Formicidae</taxon>
        <taxon>Formicinae</taxon>
        <taxon>Camponotus</taxon>
    </lineage>
</organism>
<keyword evidence="2" id="KW-1185">Reference proteome</keyword>
<proteinExistence type="predicted"/>
<dbReference type="Proteomes" id="UP000000311">
    <property type="component" value="Unassembled WGS sequence"/>
</dbReference>
<dbReference type="EMBL" id="GL437872">
    <property type="protein sequence ID" value="EFN69920.1"/>
    <property type="molecule type" value="Genomic_DNA"/>
</dbReference>
<accession>E2A9G9</accession>
<sequence length="86" mass="10008">YCCLLKNKFVVLIDNFAICNNNNYIIGRKFENVCNFFNKPCQSSRLNIYSVNTLGSISFWLVNDIINKLVIFPNNNNFIVFPLLHV</sequence>
<evidence type="ECO:0000313" key="2">
    <source>
        <dbReference type="Proteomes" id="UP000000311"/>
    </source>
</evidence>
<dbReference type="InParanoid" id="E2A9G9"/>
<feature type="non-terminal residue" evidence="1">
    <location>
        <position position="86"/>
    </location>
</feature>
<protein>
    <submittedName>
        <fullName evidence="1">Uncharacterized protein</fullName>
    </submittedName>
</protein>
<reference evidence="1 2" key="1">
    <citation type="journal article" date="2010" name="Science">
        <title>Genomic comparison of the ants Camponotus floridanus and Harpegnathos saltator.</title>
        <authorList>
            <person name="Bonasio R."/>
            <person name="Zhang G."/>
            <person name="Ye C."/>
            <person name="Mutti N.S."/>
            <person name="Fang X."/>
            <person name="Qin N."/>
            <person name="Donahue G."/>
            <person name="Yang P."/>
            <person name="Li Q."/>
            <person name="Li C."/>
            <person name="Zhang P."/>
            <person name="Huang Z."/>
            <person name="Berger S.L."/>
            <person name="Reinberg D."/>
            <person name="Wang J."/>
            <person name="Liebig J."/>
        </authorList>
    </citation>
    <scope>NUCLEOTIDE SEQUENCE [LARGE SCALE GENOMIC DNA]</scope>
    <source>
        <strain evidence="2">C129</strain>
    </source>
</reference>